<dbReference type="PANTHER" id="PTHR30118:SF6">
    <property type="entry name" value="HTH-TYPE TRANSCRIPTIONAL REGULATOR LEUO"/>
    <property type="match status" value="1"/>
</dbReference>
<feature type="domain" description="HTH lysR-type" evidence="5">
    <location>
        <begin position="14"/>
        <end position="66"/>
    </location>
</feature>
<organism evidence="6 7">
    <name type="scientific">Marinomonas phaeophyticola</name>
    <dbReference type="NCBI Taxonomy" id="3004091"/>
    <lineage>
        <taxon>Bacteria</taxon>
        <taxon>Pseudomonadati</taxon>
        <taxon>Pseudomonadota</taxon>
        <taxon>Gammaproteobacteria</taxon>
        <taxon>Oceanospirillales</taxon>
        <taxon>Oceanospirillaceae</taxon>
        <taxon>Marinomonas</taxon>
    </lineage>
</organism>
<evidence type="ECO:0000259" key="5">
    <source>
        <dbReference type="PROSITE" id="PS50931"/>
    </source>
</evidence>
<keyword evidence="2" id="KW-0805">Transcription regulation</keyword>
<dbReference type="Pfam" id="PF03466">
    <property type="entry name" value="LysR_substrate"/>
    <property type="match status" value="1"/>
</dbReference>
<reference evidence="6" key="1">
    <citation type="submission" date="2022-12" db="EMBL/GenBank/DDBJ databases">
        <title>Marinomonas 15G1-11 sp. nov, isolated from marine algae.</title>
        <authorList>
            <person name="Butt M."/>
            <person name="Choi D.G."/>
            <person name="Kim J.M."/>
            <person name="Lee J.K."/>
            <person name="Baek J.H."/>
            <person name="Jeon C.O."/>
        </authorList>
    </citation>
    <scope>NUCLEOTIDE SEQUENCE</scope>
    <source>
        <strain evidence="6">15G1-11</strain>
    </source>
</reference>
<dbReference type="PRINTS" id="PR00039">
    <property type="entry name" value="HTHLYSR"/>
</dbReference>
<dbReference type="InterPro" id="IPR005119">
    <property type="entry name" value="LysR_subst-bd"/>
</dbReference>
<evidence type="ECO:0000256" key="3">
    <source>
        <dbReference type="ARBA" id="ARBA00023125"/>
    </source>
</evidence>
<keyword evidence="4" id="KW-0804">Transcription</keyword>
<dbReference type="InterPro" id="IPR000847">
    <property type="entry name" value="LysR_HTH_N"/>
</dbReference>
<dbReference type="InterPro" id="IPR037402">
    <property type="entry name" value="YidZ_PBP2"/>
</dbReference>
<evidence type="ECO:0000313" key="7">
    <source>
        <dbReference type="Proteomes" id="UP001149719"/>
    </source>
</evidence>
<dbReference type="EMBL" id="JAPUBN010000021">
    <property type="protein sequence ID" value="MCZ2723451.1"/>
    <property type="molecule type" value="Genomic_DNA"/>
</dbReference>
<keyword evidence="3" id="KW-0238">DNA-binding</keyword>
<dbReference type="SUPFAM" id="SSF53850">
    <property type="entry name" value="Periplasmic binding protein-like II"/>
    <property type="match status" value="1"/>
</dbReference>
<dbReference type="InterPro" id="IPR050389">
    <property type="entry name" value="LysR-type_TF"/>
</dbReference>
<comment type="caution">
    <text evidence="6">The sequence shown here is derived from an EMBL/GenBank/DDBJ whole genome shotgun (WGS) entry which is preliminary data.</text>
</comment>
<dbReference type="PROSITE" id="PS50931">
    <property type="entry name" value="HTH_LYSR"/>
    <property type="match status" value="1"/>
</dbReference>
<dbReference type="InterPro" id="IPR036390">
    <property type="entry name" value="WH_DNA-bd_sf"/>
</dbReference>
<proteinExistence type="inferred from homology"/>
<accession>A0ABT4JZ02</accession>
<dbReference type="RefSeq" id="WP_269127571.1">
    <property type="nucleotide sequence ID" value="NZ_JAPUBN010000021.1"/>
</dbReference>
<comment type="similarity">
    <text evidence="1">Belongs to the LysR transcriptional regulatory family.</text>
</comment>
<name>A0ABT4JZ02_9GAMM</name>
<protein>
    <submittedName>
        <fullName evidence="6">LysR family transcriptional regulator</fullName>
    </submittedName>
</protein>
<dbReference type="CDD" id="cd08417">
    <property type="entry name" value="PBP2_Nitroaromatics_like"/>
    <property type="match status" value="1"/>
</dbReference>
<evidence type="ECO:0000313" key="6">
    <source>
        <dbReference type="EMBL" id="MCZ2723451.1"/>
    </source>
</evidence>
<dbReference type="InterPro" id="IPR036388">
    <property type="entry name" value="WH-like_DNA-bd_sf"/>
</dbReference>
<dbReference type="Proteomes" id="UP001149719">
    <property type="component" value="Unassembled WGS sequence"/>
</dbReference>
<dbReference type="PANTHER" id="PTHR30118">
    <property type="entry name" value="HTH-TYPE TRANSCRIPTIONAL REGULATOR LEUO-RELATED"/>
    <property type="match status" value="1"/>
</dbReference>
<dbReference type="Gene3D" id="1.10.10.10">
    <property type="entry name" value="Winged helix-like DNA-binding domain superfamily/Winged helix DNA-binding domain"/>
    <property type="match status" value="1"/>
</dbReference>
<dbReference type="Pfam" id="PF00126">
    <property type="entry name" value="HTH_1"/>
    <property type="match status" value="1"/>
</dbReference>
<dbReference type="Gene3D" id="3.40.190.10">
    <property type="entry name" value="Periplasmic binding protein-like II"/>
    <property type="match status" value="2"/>
</dbReference>
<dbReference type="SUPFAM" id="SSF46785">
    <property type="entry name" value="Winged helix' DNA-binding domain"/>
    <property type="match status" value="1"/>
</dbReference>
<evidence type="ECO:0000256" key="1">
    <source>
        <dbReference type="ARBA" id="ARBA00009437"/>
    </source>
</evidence>
<keyword evidence="7" id="KW-1185">Reference proteome</keyword>
<gene>
    <name evidence="6" type="ORF">O1D97_18000</name>
</gene>
<sequence length="303" mass="34312">MNKIDYLSLSGHSLRTFLIVLEELSVSKAAARLGVSQSAVSHSLEKLRTTFNDPLFVRSGRNIDATERAISLREPIQIILDGLKGLTDERAFDPKTGTLEFKIAANDFQRSLIFPTLLNRLHKSGVDAQLHFIASGIPDASLLRQEKCQLMVTPFPPEGPDIYQLKLFDDHLMCFYDATMRKAPKTWKEFYASDLIEAKFSDQQSALTVLFNQDKSKLSTPIVSVPNFEALEPFILGSKRITVAMSLMKNGCLKQLDTATLPFKTKTLPMYLIWHKRDHTDPAHQWFREQIQLTLKTVLKSSL</sequence>
<evidence type="ECO:0000256" key="4">
    <source>
        <dbReference type="ARBA" id="ARBA00023163"/>
    </source>
</evidence>
<evidence type="ECO:0000256" key="2">
    <source>
        <dbReference type="ARBA" id="ARBA00023015"/>
    </source>
</evidence>